<evidence type="ECO:0000313" key="7">
    <source>
        <dbReference type="EMBL" id="MBY23715.1"/>
    </source>
</evidence>
<dbReference type="InterPro" id="IPR029058">
    <property type="entry name" value="AB_hydrolase_fold"/>
</dbReference>
<dbReference type="PROSITE" id="PS00122">
    <property type="entry name" value="CARBOXYLESTERASE_B_1"/>
    <property type="match status" value="1"/>
</dbReference>
<feature type="domain" description="Carboxylesterase type B" evidence="6">
    <location>
        <begin position="2"/>
        <end position="340"/>
    </location>
</feature>
<dbReference type="GO" id="GO:0052689">
    <property type="term" value="F:carboxylic ester hydrolase activity"/>
    <property type="evidence" value="ECO:0007669"/>
    <property type="project" value="UniProtKB-KW"/>
</dbReference>
<evidence type="ECO:0000256" key="3">
    <source>
        <dbReference type="ARBA" id="ARBA00022801"/>
    </source>
</evidence>
<comment type="similarity">
    <text evidence="1 5">Belongs to the type-B carboxylesterase/lipase family.</text>
</comment>
<evidence type="ECO:0000256" key="4">
    <source>
        <dbReference type="ARBA" id="ARBA00023180"/>
    </source>
</evidence>
<dbReference type="Gene3D" id="3.40.50.1820">
    <property type="entry name" value="alpha/beta hydrolase"/>
    <property type="match status" value="1"/>
</dbReference>
<protein>
    <recommendedName>
        <fullName evidence="5">Carboxylic ester hydrolase</fullName>
        <ecNumber evidence="5">3.1.1.-</ecNumber>
    </recommendedName>
</protein>
<reference evidence="7" key="1">
    <citation type="submission" date="2018-04" db="EMBL/GenBank/DDBJ databases">
        <title>Transcriptome of Schizaphis graminum biotype I.</title>
        <authorList>
            <person name="Scully E.D."/>
            <person name="Geib S.M."/>
            <person name="Palmer N.A."/>
            <person name="Koch K."/>
            <person name="Bradshaw J."/>
            <person name="Heng-Moss T."/>
            <person name="Sarath G."/>
        </authorList>
    </citation>
    <scope>NUCLEOTIDE SEQUENCE</scope>
</reference>
<dbReference type="EMBL" id="GGMR01011096">
    <property type="protein sequence ID" value="MBY23715.1"/>
    <property type="molecule type" value="Transcribed_RNA"/>
</dbReference>
<evidence type="ECO:0000256" key="5">
    <source>
        <dbReference type="RuleBase" id="RU361235"/>
    </source>
</evidence>
<evidence type="ECO:0000256" key="2">
    <source>
        <dbReference type="ARBA" id="ARBA00022487"/>
    </source>
</evidence>
<dbReference type="SUPFAM" id="SSF53474">
    <property type="entry name" value="alpha/beta-Hydrolases"/>
    <property type="match status" value="1"/>
</dbReference>
<keyword evidence="3 5" id="KW-0378">Hydrolase</keyword>
<organism evidence="7">
    <name type="scientific">Schizaphis graminum</name>
    <name type="common">Green bug aphid</name>
    <dbReference type="NCBI Taxonomy" id="13262"/>
    <lineage>
        <taxon>Eukaryota</taxon>
        <taxon>Metazoa</taxon>
        <taxon>Ecdysozoa</taxon>
        <taxon>Arthropoda</taxon>
        <taxon>Hexapoda</taxon>
        <taxon>Insecta</taxon>
        <taxon>Pterygota</taxon>
        <taxon>Neoptera</taxon>
        <taxon>Paraneoptera</taxon>
        <taxon>Hemiptera</taxon>
        <taxon>Sternorrhyncha</taxon>
        <taxon>Aphidomorpha</taxon>
        <taxon>Aphidoidea</taxon>
        <taxon>Aphididae</taxon>
        <taxon>Aphidini</taxon>
        <taxon>Schizaphis</taxon>
    </lineage>
</organism>
<dbReference type="InterPro" id="IPR002018">
    <property type="entry name" value="CarbesteraseB"/>
</dbReference>
<sequence length="374" mass="42031">MKYFGGNPENITISGMSAGGASVHFHMLSPLSRGLFQRVFSQSGTALCPWTIAENVPAKSAAIGAYLGCPTHPSKELVECLITRPALHIVEAVKIFFPFLYNPYSPFGPVVELPSENAFISELPYNIFAKGLAADVPWLSSVATHEGLYPGSEFINNPNLLKYIDENWNKVLPHILDYNYTIPHDKIDYVSELIRKEYIGSKKLVIGNTKQFIQMISDRLFVVDIIKAAKIHAQHYKSPTYLYQFGYRGRHSLSEHFSKSNENYGASHADDTGYALRNVYANVEESESDKSLVPIIIDIWTSFAFKGIPSTGISSINWIPVSKDPNHSAVSFLKISSPTNITMDEVEDMGRTRFWDSLDFNENEHYSHHKNKDL</sequence>
<name>A0A2S2P2R8_SCHGA</name>
<keyword evidence="4" id="KW-0325">Glycoprotein</keyword>
<dbReference type="EC" id="3.1.1.-" evidence="5"/>
<accession>A0A2S2P2R8</accession>
<dbReference type="InterPro" id="IPR019826">
    <property type="entry name" value="Carboxylesterase_B_AS"/>
</dbReference>
<keyword evidence="2" id="KW-0719">Serine esterase</keyword>
<dbReference type="Pfam" id="PF00135">
    <property type="entry name" value="COesterase"/>
    <property type="match status" value="1"/>
</dbReference>
<dbReference type="PANTHER" id="PTHR43142:SF1">
    <property type="entry name" value="CARBOXYLIC ESTER HYDROLASE"/>
    <property type="match status" value="1"/>
</dbReference>
<evidence type="ECO:0000256" key="1">
    <source>
        <dbReference type="ARBA" id="ARBA00005964"/>
    </source>
</evidence>
<dbReference type="PANTHER" id="PTHR43142">
    <property type="entry name" value="CARBOXYLIC ESTER HYDROLASE"/>
    <property type="match status" value="1"/>
</dbReference>
<proteinExistence type="inferred from homology"/>
<gene>
    <name evidence="7" type="primary">EST6_4</name>
    <name evidence="7" type="ORF">g.153825</name>
</gene>
<dbReference type="AlphaFoldDB" id="A0A2S2P2R8"/>
<evidence type="ECO:0000259" key="6">
    <source>
        <dbReference type="Pfam" id="PF00135"/>
    </source>
</evidence>